<dbReference type="Proteomes" id="UP000008817">
    <property type="component" value="Chromosome"/>
</dbReference>
<dbReference type="EMBL" id="CP001074">
    <property type="protein sequence ID" value="ACE90564.1"/>
    <property type="molecule type" value="Genomic_DNA"/>
</dbReference>
<dbReference type="AlphaFoldDB" id="B3PVC3"/>
<dbReference type="eggNOG" id="COG2227">
    <property type="taxonomic scope" value="Bacteria"/>
</dbReference>
<name>B3PVC3_RHIE6</name>
<dbReference type="KEGG" id="rec:RHECIAT_CH0001586"/>
<sequence length="677" mass="75543">MLLRESRRRRPCAKDNTLTINQPISSLPAGLPDLALLTEKAASTGSVIIYQPYLDPLQRSQLDAAAMPFDISFNTQATTREYELFLTLHQHHEAIGLGEDVFWGLLSSKFEMKSVTSFPSFVTEAEKARAEGADAYLYNPLIGHAAIYSNVWEHSLLGGHPGMEPIFLHLQQLGYPIAPPQDKTAFMFCNYFCGNRKFWSGYFDFCERILESLENEARRGTPAGTAYAGSAQYSRDANAKMRPFVIERLLGLYVHQAAAAGLKIAAFVPAPADFEWKFGVRLGRVLHGLFTAKEAFLRSCDEALLTKWQEGRQPLTKQPHLIWFADDPPAWMPRGQFTGGRELMRAYAQQDPAYPGPQQPVRTERPAIPAAPKIEQPLLQPFAGGWQAHKDRHCIWIVTPENYNHSHAFDEVALGLQGAFEELGGSAPIVRDMNAFAGRAPIIYGGNLLAPEIVGHLPKDSVLINLEQVSEESTWINSRYVSILRAMPVLDYSPRNRENLAAKGIDHAGVLEIGYSRCLSQIQHAPVKDIDVLFYGSMNERRHHILKTLKDGGLKVAHLFNIYGAERDAAIARAKIVINIHHYASGVFEIVRISYLLANRVCVLTEGDVRDPDLQPFIGGLAIEPYDDMIERCFKLIADADERDVIAARGFEAIRSRSQADMLMSVMKAAEKVSHAH</sequence>
<proteinExistence type="predicted"/>
<organism evidence="1 2">
    <name type="scientific">Rhizobium etli (strain CIAT 652)</name>
    <dbReference type="NCBI Taxonomy" id="491916"/>
    <lineage>
        <taxon>Bacteria</taxon>
        <taxon>Pseudomonadati</taxon>
        <taxon>Pseudomonadota</taxon>
        <taxon>Alphaproteobacteria</taxon>
        <taxon>Hyphomicrobiales</taxon>
        <taxon>Rhizobiaceae</taxon>
        <taxon>Rhizobium/Agrobacterium group</taxon>
        <taxon>Rhizobium</taxon>
    </lineage>
</organism>
<dbReference type="HOGENOM" id="CLU_416695_0_0_5"/>
<protein>
    <submittedName>
        <fullName evidence="1">Hypothetical conserved protein</fullName>
    </submittedName>
</protein>
<gene>
    <name evidence="1" type="ordered locus">RHECIAT_CH0001586</name>
</gene>
<accession>B3PVC3</accession>
<reference evidence="1 2" key="1">
    <citation type="submission" date="2008-04" db="EMBL/GenBank/DDBJ databases">
        <title>Genome diversity and DNA divergence of Rhizobium etli.</title>
        <authorList>
            <person name="Gonzalez V."/>
            <person name="Acosta J.L."/>
            <person name="Santamaria R.I."/>
            <person name="Bustos P."/>
            <person name="Hernandez-Gonzalez I.L."/>
            <person name="Fernandez J.L."/>
            <person name="Diaz R."/>
            <person name="Flores M."/>
            <person name="Mora J."/>
            <person name="Palacios R."/>
            <person name="Davila G."/>
        </authorList>
    </citation>
    <scope>NUCLEOTIDE SEQUENCE [LARGE SCALE GENOMIC DNA]</scope>
    <source>
        <strain evidence="1 2">CIAT 652</strain>
    </source>
</reference>
<evidence type="ECO:0000313" key="2">
    <source>
        <dbReference type="Proteomes" id="UP000008817"/>
    </source>
</evidence>
<evidence type="ECO:0000313" key="1">
    <source>
        <dbReference type="EMBL" id="ACE90564.1"/>
    </source>
</evidence>